<sequence>MKHYVLICAESGLVLKDEVFTTPSKTINPHSCYVELTEPVEAQPWLAQQSNEVVVFEFDINSMVTAEGLAPVVLEQDGIWHRAYQAIEAQSEA</sequence>
<dbReference type="EMBL" id="JABBPG010000002">
    <property type="protein sequence ID" value="NOU50555.1"/>
    <property type="molecule type" value="Genomic_DNA"/>
</dbReference>
<accession>A0A849VBZ4</accession>
<reference evidence="1 2" key="1">
    <citation type="submission" date="2020-04" db="EMBL/GenBank/DDBJ databases">
        <title>Pseudoalteromonas caenipelagi sp. nov., isolated from a tidal flat.</title>
        <authorList>
            <person name="Park S."/>
            <person name="Yoon J.-H."/>
        </authorList>
    </citation>
    <scope>NUCLEOTIDE SEQUENCE [LARGE SCALE GENOMIC DNA]</scope>
    <source>
        <strain evidence="1 2">JBTF-M23</strain>
    </source>
</reference>
<proteinExistence type="predicted"/>
<keyword evidence="2" id="KW-1185">Reference proteome</keyword>
<protein>
    <submittedName>
        <fullName evidence="1">Uncharacterized protein</fullName>
    </submittedName>
</protein>
<gene>
    <name evidence="1" type="ORF">HG263_08370</name>
</gene>
<evidence type="ECO:0000313" key="2">
    <source>
        <dbReference type="Proteomes" id="UP000586305"/>
    </source>
</evidence>
<comment type="caution">
    <text evidence="1">The sequence shown here is derived from an EMBL/GenBank/DDBJ whole genome shotgun (WGS) entry which is preliminary data.</text>
</comment>
<dbReference type="RefSeq" id="WP_171625612.1">
    <property type="nucleotide sequence ID" value="NZ_JABBPG010000002.1"/>
</dbReference>
<organism evidence="1 2">
    <name type="scientific">Pseudoalteromonas caenipelagi</name>
    <dbReference type="NCBI Taxonomy" id="2726988"/>
    <lineage>
        <taxon>Bacteria</taxon>
        <taxon>Pseudomonadati</taxon>
        <taxon>Pseudomonadota</taxon>
        <taxon>Gammaproteobacteria</taxon>
        <taxon>Alteromonadales</taxon>
        <taxon>Pseudoalteromonadaceae</taxon>
        <taxon>Pseudoalteromonas</taxon>
    </lineage>
</organism>
<evidence type="ECO:0000313" key="1">
    <source>
        <dbReference type="EMBL" id="NOU50555.1"/>
    </source>
</evidence>
<dbReference type="AlphaFoldDB" id="A0A849VBZ4"/>
<dbReference type="Proteomes" id="UP000586305">
    <property type="component" value="Unassembled WGS sequence"/>
</dbReference>
<name>A0A849VBZ4_9GAMM</name>